<name>A0A8H3I5P2_9LECA</name>
<comment type="subcellular location">
    <subcellularLocation>
        <location evidence="1 4">Nucleus</location>
        <location evidence="1 4">Nucleolus</location>
    </subcellularLocation>
</comment>
<dbReference type="GO" id="GO:0005730">
    <property type="term" value="C:nucleolus"/>
    <property type="evidence" value="ECO:0007669"/>
    <property type="project" value="UniProtKB-SubCell"/>
</dbReference>
<feature type="domain" description="Brix" evidence="6">
    <location>
        <begin position="28"/>
        <end position="244"/>
    </location>
</feature>
<dbReference type="PROSITE" id="PS50833">
    <property type="entry name" value="BRIX"/>
    <property type="match status" value="1"/>
</dbReference>
<dbReference type="SMART" id="SM00879">
    <property type="entry name" value="Brix"/>
    <property type="match status" value="1"/>
</dbReference>
<dbReference type="EMBL" id="CAJPDS010000006">
    <property type="protein sequence ID" value="CAF9908290.1"/>
    <property type="molecule type" value="Genomic_DNA"/>
</dbReference>
<keyword evidence="8" id="KW-1185">Reference proteome</keyword>
<gene>
    <name evidence="7" type="primary">RPF2</name>
    <name evidence="7" type="ORF">HETSPECPRED_008037</name>
</gene>
<evidence type="ECO:0000256" key="2">
    <source>
        <dbReference type="ARBA" id="ARBA00010782"/>
    </source>
</evidence>
<comment type="similarity">
    <text evidence="2 4">Belongs to the RPF2 family.</text>
</comment>
<evidence type="ECO:0000313" key="7">
    <source>
        <dbReference type="EMBL" id="CAF9908290.1"/>
    </source>
</evidence>
<dbReference type="PANTHER" id="PTHR12728:SF0">
    <property type="entry name" value="RIBOSOME PRODUCTION FACTOR 2 HOMOLOG"/>
    <property type="match status" value="1"/>
</dbReference>
<reference evidence="7" key="1">
    <citation type="submission" date="2021-03" db="EMBL/GenBank/DDBJ databases">
        <authorList>
            <person name="Tagirdzhanova G."/>
        </authorList>
    </citation>
    <scope>NUCLEOTIDE SEQUENCE</scope>
</reference>
<sequence>MLRQIKPKNARSARALKAREPLTTENPKTTLLLRGTSCSSLVTTLLTDLNALKRPHSVRFTKKNDIHPFADASSLEFFSQKNDASLLLFGNHSKKRPHCLTWVRCFGGHVLDMLETYADPEASRAMAQFKGGKGVPVGCKPLLAFSGAQWESPSPNQYTLAKSLFTDFFRGEEVKEVDVEGLQLLIHFSVGEEKGGEEGKQMVHLRCYRIITRRSGQRCPRVEVEEVGPRVDMRVGRTREADQGMWKEALKRAKGGEQRVKKNVDMDSMGDKVGRIHLGRQDLSELQTRKMKGLKRGRGGDEKLEVNGEELEEEDIVDLSDGEEEAEAKRLRIA</sequence>
<dbReference type="GO" id="GO:0000027">
    <property type="term" value="P:ribosomal large subunit assembly"/>
    <property type="evidence" value="ECO:0007669"/>
    <property type="project" value="InterPro"/>
</dbReference>
<feature type="region of interest" description="Disordered" evidence="5">
    <location>
        <begin position="280"/>
        <end position="334"/>
    </location>
</feature>
<dbReference type="PANTHER" id="PTHR12728">
    <property type="entry name" value="BRIX DOMAIN CONTAINING PROTEIN"/>
    <property type="match status" value="1"/>
</dbReference>
<feature type="compositionally biased region" description="Basic residues" evidence="5">
    <location>
        <begin position="1"/>
        <end position="16"/>
    </location>
</feature>
<evidence type="ECO:0000256" key="1">
    <source>
        <dbReference type="ARBA" id="ARBA00004604"/>
    </source>
</evidence>
<evidence type="ECO:0000259" key="6">
    <source>
        <dbReference type="PROSITE" id="PS50833"/>
    </source>
</evidence>
<evidence type="ECO:0000256" key="3">
    <source>
        <dbReference type="ARBA" id="ARBA00023242"/>
    </source>
</evidence>
<dbReference type="Proteomes" id="UP000664521">
    <property type="component" value="Unassembled WGS sequence"/>
</dbReference>
<dbReference type="AlphaFoldDB" id="A0A8H3I5P2"/>
<keyword evidence="3 4" id="KW-0539">Nucleus</keyword>
<comment type="caution">
    <text evidence="7">The sequence shown here is derived from an EMBL/GenBank/DDBJ whole genome shotgun (WGS) entry which is preliminary data.</text>
</comment>
<feature type="region of interest" description="Disordered" evidence="5">
    <location>
        <begin position="1"/>
        <end position="21"/>
    </location>
</feature>
<dbReference type="GO" id="GO:0019843">
    <property type="term" value="F:rRNA binding"/>
    <property type="evidence" value="ECO:0007669"/>
    <property type="project" value="UniProtKB-UniRule"/>
</dbReference>
<dbReference type="OrthoDB" id="407658at2759"/>
<dbReference type="GO" id="GO:0000463">
    <property type="term" value="P:maturation of LSU-rRNA from tricistronic rRNA transcript (SSU-rRNA, 5.8S rRNA, LSU-rRNA)"/>
    <property type="evidence" value="ECO:0007669"/>
    <property type="project" value="TreeGrafter"/>
</dbReference>
<evidence type="ECO:0000256" key="5">
    <source>
        <dbReference type="SAM" id="MobiDB-lite"/>
    </source>
</evidence>
<proteinExistence type="inferred from homology"/>
<dbReference type="InterPro" id="IPR039770">
    <property type="entry name" value="Rpf2"/>
</dbReference>
<organism evidence="7 8">
    <name type="scientific">Heterodermia speciosa</name>
    <dbReference type="NCBI Taxonomy" id="116794"/>
    <lineage>
        <taxon>Eukaryota</taxon>
        <taxon>Fungi</taxon>
        <taxon>Dikarya</taxon>
        <taxon>Ascomycota</taxon>
        <taxon>Pezizomycotina</taxon>
        <taxon>Lecanoromycetes</taxon>
        <taxon>OSLEUM clade</taxon>
        <taxon>Lecanoromycetidae</taxon>
        <taxon>Caliciales</taxon>
        <taxon>Physciaceae</taxon>
        <taxon>Heterodermia</taxon>
    </lineage>
</organism>
<dbReference type="Pfam" id="PF04427">
    <property type="entry name" value="Brix"/>
    <property type="match status" value="1"/>
</dbReference>
<dbReference type="InterPro" id="IPR007109">
    <property type="entry name" value="Brix"/>
</dbReference>
<feature type="compositionally biased region" description="Acidic residues" evidence="5">
    <location>
        <begin position="307"/>
        <end position="326"/>
    </location>
</feature>
<protein>
    <recommendedName>
        <fullName evidence="4">Ribosome production factor 2 homolog</fullName>
    </recommendedName>
    <alternativeName>
        <fullName evidence="4">Ribosome biogenesis protein RPF2 homolog</fullName>
    </alternativeName>
</protein>
<accession>A0A8H3I5P2</accession>
<evidence type="ECO:0000256" key="4">
    <source>
        <dbReference type="RuleBase" id="RU367086"/>
    </source>
</evidence>
<evidence type="ECO:0000313" key="8">
    <source>
        <dbReference type="Proteomes" id="UP000664521"/>
    </source>
</evidence>